<gene>
    <name evidence="2" type="ORF">KM031_13925</name>
</gene>
<sequence>MTMLCPALLLCLSLAACGPVSREAAERSCFQQARLAQQPRGEIGIGASSDGGAITRFEMDISSDYVMGRDPAQVYDSCVYRQSGQLPSQPLYSRSDWRD</sequence>
<organism evidence="2 3">
    <name type="scientific">Gemmobacter fulvus</name>
    <dbReference type="NCBI Taxonomy" id="2840474"/>
    <lineage>
        <taxon>Bacteria</taxon>
        <taxon>Pseudomonadati</taxon>
        <taxon>Pseudomonadota</taxon>
        <taxon>Alphaproteobacteria</taxon>
        <taxon>Rhodobacterales</taxon>
        <taxon>Paracoccaceae</taxon>
        <taxon>Gemmobacter</taxon>
    </lineage>
</organism>
<dbReference type="KEGG" id="gfu:KM031_13925"/>
<keyword evidence="3" id="KW-1185">Reference proteome</keyword>
<name>A0A975S1G6_9RHOB</name>
<feature type="chain" id="PRO_5036850495" description="Lipoprotein" evidence="1">
    <location>
        <begin position="25"/>
        <end position="99"/>
    </location>
</feature>
<protein>
    <recommendedName>
        <fullName evidence="4">Lipoprotein</fullName>
    </recommendedName>
</protein>
<dbReference type="AlphaFoldDB" id="A0A975S1G6"/>
<evidence type="ECO:0000256" key="1">
    <source>
        <dbReference type="SAM" id="SignalP"/>
    </source>
</evidence>
<accession>A0A975S1G6</accession>
<keyword evidence="1" id="KW-0732">Signal</keyword>
<reference evidence="2" key="1">
    <citation type="submission" date="2021-06" db="EMBL/GenBank/DDBJ databases">
        <title>Direct submission.</title>
        <authorList>
            <person name="Lee C.-S."/>
            <person name="Jin L."/>
        </authorList>
    </citation>
    <scope>NUCLEOTIDE SEQUENCE</scope>
    <source>
        <strain evidence="2">Con5</strain>
    </source>
</reference>
<dbReference type="EMBL" id="CP076361">
    <property type="protein sequence ID" value="QWK89918.1"/>
    <property type="molecule type" value="Genomic_DNA"/>
</dbReference>
<feature type="signal peptide" evidence="1">
    <location>
        <begin position="1"/>
        <end position="24"/>
    </location>
</feature>
<proteinExistence type="predicted"/>
<evidence type="ECO:0008006" key="4">
    <source>
        <dbReference type="Google" id="ProtNLM"/>
    </source>
</evidence>
<dbReference type="Proteomes" id="UP000679352">
    <property type="component" value="Chromosome"/>
</dbReference>
<evidence type="ECO:0000313" key="3">
    <source>
        <dbReference type="Proteomes" id="UP000679352"/>
    </source>
</evidence>
<dbReference type="RefSeq" id="WP_215506894.1">
    <property type="nucleotide sequence ID" value="NZ_CP076361.1"/>
</dbReference>
<evidence type="ECO:0000313" key="2">
    <source>
        <dbReference type="EMBL" id="QWK89918.1"/>
    </source>
</evidence>